<dbReference type="EMBL" id="JAGMWN010000005">
    <property type="protein sequence ID" value="MBP5857712.1"/>
    <property type="molecule type" value="Genomic_DNA"/>
</dbReference>
<dbReference type="PANTHER" id="PTHR30053:SF14">
    <property type="entry name" value="TRANSLATION ELONGATION FACTOR KOW-LIKE DOMAIN-CONTAINING PROTEIN"/>
    <property type="match status" value="1"/>
</dbReference>
<dbReference type="SUPFAM" id="SSF50249">
    <property type="entry name" value="Nucleic acid-binding proteins"/>
    <property type="match status" value="2"/>
</dbReference>
<dbReference type="Pfam" id="PF09285">
    <property type="entry name" value="Elong-fact-P_C"/>
    <property type="match status" value="1"/>
</dbReference>
<keyword evidence="5 7" id="KW-0251">Elongation factor</keyword>
<evidence type="ECO:0000259" key="11">
    <source>
        <dbReference type="SMART" id="SM00841"/>
    </source>
</evidence>
<dbReference type="Proteomes" id="UP000672602">
    <property type="component" value="Unassembled WGS sequence"/>
</dbReference>
<evidence type="ECO:0000313" key="13">
    <source>
        <dbReference type="EMBL" id="MBP5857712.1"/>
    </source>
</evidence>
<feature type="domain" description="Translation elongation factor P/YeiP central" evidence="12">
    <location>
        <begin position="68"/>
        <end position="122"/>
    </location>
</feature>
<keyword evidence="6 7" id="KW-0648">Protein biosynthesis</keyword>
<dbReference type="Gene3D" id="2.30.30.30">
    <property type="match status" value="1"/>
</dbReference>
<evidence type="ECO:0000256" key="3">
    <source>
        <dbReference type="ARBA" id="ARBA00009479"/>
    </source>
</evidence>
<comment type="similarity">
    <text evidence="3 7 9">Belongs to the elongation factor P family.</text>
</comment>
<evidence type="ECO:0000256" key="4">
    <source>
        <dbReference type="ARBA" id="ARBA00022490"/>
    </source>
</evidence>
<comment type="function">
    <text evidence="7">Involved in peptide bond synthesis. Stimulates efficient translation and peptide-bond synthesis on native or reconstituted 70S ribosomes in vitro. Probably functions indirectly by altering the affinity of the ribosome for aminoacyl-tRNA, thus increasing their reactivity as acceptors for peptidyl transferase.</text>
</comment>
<dbReference type="CDD" id="cd04470">
    <property type="entry name" value="S1_EF-P_repeat_1"/>
    <property type="match status" value="1"/>
</dbReference>
<evidence type="ECO:0000256" key="9">
    <source>
        <dbReference type="RuleBase" id="RU004389"/>
    </source>
</evidence>
<dbReference type="SUPFAM" id="SSF50104">
    <property type="entry name" value="Translation proteins SH3-like domain"/>
    <property type="match status" value="1"/>
</dbReference>
<dbReference type="InterPro" id="IPR014722">
    <property type="entry name" value="Rib_uL2_dom2"/>
</dbReference>
<dbReference type="UniPathway" id="UPA00345"/>
<dbReference type="InterPro" id="IPR011768">
    <property type="entry name" value="Transl_elongation_fac_P"/>
</dbReference>
<dbReference type="AlphaFoldDB" id="A0A8J7V394"/>
<reference evidence="13" key="1">
    <citation type="submission" date="2021-04" db="EMBL/GenBank/DDBJ databases">
        <authorList>
            <person name="Zhang D.-C."/>
        </authorList>
    </citation>
    <scope>NUCLEOTIDE SEQUENCE</scope>
    <source>
        <strain evidence="13">CGMCC 1.15697</strain>
    </source>
</reference>
<dbReference type="SMART" id="SM00841">
    <property type="entry name" value="Elong-fact-P_C"/>
    <property type="match status" value="1"/>
</dbReference>
<sequence length="188" mass="20839">MKVNAINLRPGSAIEIDGKLLIVTKNDINQPGKGAAVAQVEARDARTGLKSNFRFRTQEQVETAELFDADYQYLYEMEGIYYFMNQENFEQLEVPGDVIGDPKDFLQANMTVTISTHEGRPISTSLPQKVTMEVTEADPVVKGQTQSSSYKPAKLENGRPTLVPPHIEAGTRIVVMTADGSYVERAKD</sequence>
<dbReference type="RefSeq" id="WP_210682297.1">
    <property type="nucleotide sequence ID" value="NZ_JAGMWN010000005.1"/>
</dbReference>
<evidence type="ECO:0000259" key="12">
    <source>
        <dbReference type="SMART" id="SM01185"/>
    </source>
</evidence>
<accession>A0A8J7V394</accession>
<dbReference type="GO" id="GO:0043043">
    <property type="term" value="P:peptide biosynthetic process"/>
    <property type="evidence" value="ECO:0007669"/>
    <property type="project" value="InterPro"/>
</dbReference>
<evidence type="ECO:0000256" key="6">
    <source>
        <dbReference type="ARBA" id="ARBA00022917"/>
    </source>
</evidence>
<keyword evidence="14" id="KW-1185">Reference proteome</keyword>
<comment type="caution">
    <text evidence="13">The sequence shown here is derived from an EMBL/GenBank/DDBJ whole genome shotgun (WGS) entry which is preliminary data.</text>
</comment>
<dbReference type="PROSITE" id="PS01275">
    <property type="entry name" value="EFP"/>
    <property type="match status" value="1"/>
</dbReference>
<dbReference type="PANTHER" id="PTHR30053">
    <property type="entry name" value="ELONGATION FACTOR P"/>
    <property type="match status" value="1"/>
</dbReference>
<evidence type="ECO:0000256" key="1">
    <source>
        <dbReference type="ARBA" id="ARBA00004496"/>
    </source>
</evidence>
<keyword evidence="4 7" id="KW-0963">Cytoplasm</keyword>
<evidence type="ECO:0000256" key="2">
    <source>
        <dbReference type="ARBA" id="ARBA00004815"/>
    </source>
</evidence>
<dbReference type="InterPro" id="IPR013852">
    <property type="entry name" value="Transl_elong_P/YeiP_CS"/>
</dbReference>
<evidence type="ECO:0000313" key="14">
    <source>
        <dbReference type="Proteomes" id="UP000672602"/>
    </source>
</evidence>
<dbReference type="NCBIfam" id="TIGR00038">
    <property type="entry name" value="efp"/>
    <property type="match status" value="1"/>
</dbReference>
<evidence type="ECO:0000256" key="5">
    <source>
        <dbReference type="ARBA" id="ARBA00022768"/>
    </source>
</evidence>
<dbReference type="InterPro" id="IPR008991">
    <property type="entry name" value="Translation_prot_SH3-like_sf"/>
</dbReference>
<dbReference type="CDD" id="cd05794">
    <property type="entry name" value="S1_EF-P_repeat_2"/>
    <property type="match status" value="1"/>
</dbReference>
<dbReference type="NCBIfam" id="NF001810">
    <property type="entry name" value="PRK00529.1"/>
    <property type="match status" value="1"/>
</dbReference>
<dbReference type="InterPro" id="IPR020599">
    <property type="entry name" value="Transl_elong_fac_P/YeiP"/>
</dbReference>
<feature type="region of interest" description="Disordered" evidence="10">
    <location>
        <begin position="140"/>
        <end position="163"/>
    </location>
</feature>
<dbReference type="InterPro" id="IPR013185">
    <property type="entry name" value="Transl_elong_KOW-like"/>
</dbReference>
<proteinExistence type="inferred from homology"/>
<dbReference type="FunFam" id="2.40.50.140:FF:000004">
    <property type="entry name" value="Elongation factor P"/>
    <property type="match status" value="1"/>
</dbReference>
<protein>
    <recommendedName>
        <fullName evidence="7 8">Elongation factor P</fullName>
        <shortName evidence="7">EF-P</shortName>
    </recommendedName>
</protein>
<name>A0A8J7V394_9PROT</name>
<dbReference type="FunFam" id="2.40.50.140:FF:000009">
    <property type="entry name" value="Elongation factor P"/>
    <property type="match status" value="1"/>
</dbReference>
<evidence type="ECO:0000256" key="7">
    <source>
        <dbReference type="HAMAP-Rule" id="MF_00141"/>
    </source>
</evidence>
<dbReference type="GO" id="GO:0003746">
    <property type="term" value="F:translation elongation factor activity"/>
    <property type="evidence" value="ECO:0007669"/>
    <property type="project" value="UniProtKB-UniRule"/>
</dbReference>
<feature type="domain" description="Elongation factor P C-terminal" evidence="11">
    <location>
        <begin position="130"/>
        <end position="185"/>
    </location>
</feature>
<dbReference type="GO" id="GO:0005829">
    <property type="term" value="C:cytosol"/>
    <property type="evidence" value="ECO:0007669"/>
    <property type="project" value="UniProtKB-ARBA"/>
</dbReference>
<gene>
    <name evidence="7 13" type="primary">efp</name>
    <name evidence="13" type="ORF">KAJ83_11890</name>
</gene>
<dbReference type="InterPro" id="IPR015365">
    <property type="entry name" value="Elong-fact-P_C"/>
</dbReference>
<comment type="subcellular location">
    <subcellularLocation>
        <location evidence="1 7">Cytoplasm</location>
    </subcellularLocation>
</comment>
<evidence type="ECO:0000256" key="8">
    <source>
        <dbReference type="NCBIfam" id="TIGR00038"/>
    </source>
</evidence>
<dbReference type="Gene3D" id="2.40.50.140">
    <property type="entry name" value="Nucleic acid-binding proteins"/>
    <property type="match status" value="2"/>
</dbReference>
<organism evidence="13 14">
    <name type="scientific">Marivibrio halodurans</name>
    <dbReference type="NCBI Taxonomy" id="2039722"/>
    <lineage>
        <taxon>Bacteria</taxon>
        <taxon>Pseudomonadati</taxon>
        <taxon>Pseudomonadota</taxon>
        <taxon>Alphaproteobacteria</taxon>
        <taxon>Rhodospirillales</taxon>
        <taxon>Rhodospirillaceae</taxon>
        <taxon>Marivibrio</taxon>
    </lineage>
</organism>
<dbReference type="SMART" id="SM01185">
    <property type="entry name" value="EFP"/>
    <property type="match status" value="1"/>
</dbReference>
<dbReference type="PIRSF" id="PIRSF005901">
    <property type="entry name" value="EF-P"/>
    <property type="match status" value="1"/>
</dbReference>
<evidence type="ECO:0000256" key="10">
    <source>
        <dbReference type="SAM" id="MobiDB-lite"/>
    </source>
</evidence>
<dbReference type="Pfam" id="PF08207">
    <property type="entry name" value="EFP_N"/>
    <property type="match status" value="1"/>
</dbReference>
<dbReference type="HAMAP" id="MF_00141">
    <property type="entry name" value="EF_P"/>
    <property type="match status" value="1"/>
</dbReference>
<dbReference type="Pfam" id="PF01132">
    <property type="entry name" value="EFP"/>
    <property type="match status" value="1"/>
</dbReference>
<dbReference type="InterPro" id="IPR001059">
    <property type="entry name" value="Transl_elong_P/YeiP_cen"/>
</dbReference>
<dbReference type="InterPro" id="IPR012340">
    <property type="entry name" value="NA-bd_OB-fold"/>
</dbReference>
<comment type="pathway">
    <text evidence="2 7">Protein biosynthesis; polypeptide chain elongation.</text>
</comment>